<sequence>MRQSASLGIVTGQGRTKRIFGNKCSCRWRDRRSPRRPRRARHTPADEWSAETDFKRDSRHVSSMSPQASPAESRAPPGRAPGTVNRSRGEQN</sequence>
<accession>A0A4C1XGZ0</accession>
<name>A0A4C1XGZ0_EUMVA</name>
<feature type="compositionally biased region" description="Basic residues" evidence="1">
    <location>
        <begin position="29"/>
        <end position="42"/>
    </location>
</feature>
<gene>
    <name evidence="2" type="ORF">EVAR_3135_1</name>
</gene>
<proteinExistence type="predicted"/>
<reference evidence="2 3" key="1">
    <citation type="journal article" date="2019" name="Commun. Biol.">
        <title>The bagworm genome reveals a unique fibroin gene that provides high tensile strength.</title>
        <authorList>
            <person name="Kono N."/>
            <person name="Nakamura H."/>
            <person name="Ohtoshi R."/>
            <person name="Tomita M."/>
            <person name="Numata K."/>
            <person name="Arakawa K."/>
        </authorList>
    </citation>
    <scope>NUCLEOTIDE SEQUENCE [LARGE SCALE GENOMIC DNA]</scope>
</reference>
<feature type="compositionally biased region" description="Polar residues" evidence="1">
    <location>
        <begin position="61"/>
        <end position="70"/>
    </location>
</feature>
<keyword evidence="3" id="KW-1185">Reference proteome</keyword>
<protein>
    <submittedName>
        <fullName evidence="2">Uncharacterized protein</fullName>
    </submittedName>
</protein>
<dbReference type="Proteomes" id="UP000299102">
    <property type="component" value="Unassembled WGS sequence"/>
</dbReference>
<dbReference type="EMBL" id="BGZK01000841">
    <property type="protein sequence ID" value="GBP62433.1"/>
    <property type="molecule type" value="Genomic_DNA"/>
</dbReference>
<comment type="caution">
    <text evidence="2">The sequence shown here is derived from an EMBL/GenBank/DDBJ whole genome shotgun (WGS) entry which is preliminary data.</text>
</comment>
<dbReference type="AlphaFoldDB" id="A0A4C1XGZ0"/>
<evidence type="ECO:0000256" key="1">
    <source>
        <dbReference type="SAM" id="MobiDB-lite"/>
    </source>
</evidence>
<organism evidence="2 3">
    <name type="scientific">Eumeta variegata</name>
    <name type="common">Bagworm moth</name>
    <name type="synonym">Eumeta japonica</name>
    <dbReference type="NCBI Taxonomy" id="151549"/>
    <lineage>
        <taxon>Eukaryota</taxon>
        <taxon>Metazoa</taxon>
        <taxon>Ecdysozoa</taxon>
        <taxon>Arthropoda</taxon>
        <taxon>Hexapoda</taxon>
        <taxon>Insecta</taxon>
        <taxon>Pterygota</taxon>
        <taxon>Neoptera</taxon>
        <taxon>Endopterygota</taxon>
        <taxon>Lepidoptera</taxon>
        <taxon>Glossata</taxon>
        <taxon>Ditrysia</taxon>
        <taxon>Tineoidea</taxon>
        <taxon>Psychidae</taxon>
        <taxon>Oiketicinae</taxon>
        <taxon>Eumeta</taxon>
    </lineage>
</organism>
<evidence type="ECO:0000313" key="3">
    <source>
        <dbReference type="Proteomes" id="UP000299102"/>
    </source>
</evidence>
<evidence type="ECO:0000313" key="2">
    <source>
        <dbReference type="EMBL" id="GBP62433.1"/>
    </source>
</evidence>
<feature type="region of interest" description="Disordered" evidence="1">
    <location>
        <begin position="26"/>
        <end position="92"/>
    </location>
</feature>